<gene>
    <name evidence="2" type="ORF">L596_029726</name>
</gene>
<dbReference type="Proteomes" id="UP000298663">
    <property type="component" value="Unassembled WGS sequence"/>
</dbReference>
<keyword evidence="1" id="KW-1133">Transmembrane helix</keyword>
<comment type="caution">
    <text evidence="2">The sequence shown here is derived from an EMBL/GenBank/DDBJ whole genome shotgun (WGS) entry which is preliminary data.</text>
</comment>
<accession>A0A4U5LQL2</accession>
<dbReference type="EMBL" id="AZBU02000013">
    <property type="protein sequence ID" value="TKR58257.1"/>
    <property type="molecule type" value="Genomic_DNA"/>
</dbReference>
<reference evidence="2 3" key="1">
    <citation type="journal article" date="2015" name="Genome Biol.">
        <title>Comparative genomics of Steinernema reveals deeply conserved gene regulatory networks.</title>
        <authorList>
            <person name="Dillman A.R."/>
            <person name="Macchietto M."/>
            <person name="Porter C.F."/>
            <person name="Rogers A."/>
            <person name="Williams B."/>
            <person name="Antoshechkin I."/>
            <person name="Lee M.M."/>
            <person name="Goodwin Z."/>
            <person name="Lu X."/>
            <person name="Lewis E.E."/>
            <person name="Goodrich-Blair H."/>
            <person name="Stock S.P."/>
            <person name="Adams B.J."/>
            <person name="Sternberg P.W."/>
            <person name="Mortazavi A."/>
        </authorList>
    </citation>
    <scope>NUCLEOTIDE SEQUENCE [LARGE SCALE GENOMIC DNA]</scope>
    <source>
        <strain evidence="2 3">ALL</strain>
    </source>
</reference>
<sequence>MASNGFRTAQYGSDKKSSDKKKGEFYQFSVFLTLLPCTIAVGYDGIGFAIFRRSKSSFFFAIVAMTKLRHVPSPFRPIWHPKPNNQLAVCCPTWKTRIESASNRHGQIQTDRKRPHLKEKRTKKRFGLRRLTKRLHF</sequence>
<name>A0A4U5LQL2_STECR</name>
<organism evidence="2 3">
    <name type="scientific">Steinernema carpocapsae</name>
    <name type="common">Entomopathogenic nematode</name>
    <dbReference type="NCBI Taxonomy" id="34508"/>
    <lineage>
        <taxon>Eukaryota</taxon>
        <taxon>Metazoa</taxon>
        <taxon>Ecdysozoa</taxon>
        <taxon>Nematoda</taxon>
        <taxon>Chromadorea</taxon>
        <taxon>Rhabditida</taxon>
        <taxon>Tylenchina</taxon>
        <taxon>Panagrolaimomorpha</taxon>
        <taxon>Strongyloidoidea</taxon>
        <taxon>Steinernematidae</taxon>
        <taxon>Steinernema</taxon>
    </lineage>
</organism>
<keyword evidence="3" id="KW-1185">Reference proteome</keyword>
<protein>
    <submittedName>
        <fullName evidence="2">Uncharacterized protein</fullName>
    </submittedName>
</protein>
<evidence type="ECO:0000313" key="3">
    <source>
        <dbReference type="Proteomes" id="UP000298663"/>
    </source>
</evidence>
<keyword evidence="1" id="KW-0812">Transmembrane</keyword>
<feature type="transmembrane region" description="Helical" evidence="1">
    <location>
        <begin position="25"/>
        <end position="51"/>
    </location>
</feature>
<keyword evidence="1" id="KW-0472">Membrane</keyword>
<evidence type="ECO:0000256" key="1">
    <source>
        <dbReference type="SAM" id="Phobius"/>
    </source>
</evidence>
<proteinExistence type="predicted"/>
<reference evidence="2 3" key="2">
    <citation type="journal article" date="2019" name="G3 (Bethesda)">
        <title>Hybrid Assembly of the Genome of the Entomopathogenic Nematode Steinernema carpocapsae Identifies the X-Chromosome.</title>
        <authorList>
            <person name="Serra L."/>
            <person name="Macchietto M."/>
            <person name="Macias-Munoz A."/>
            <person name="McGill C.J."/>
            <person name="Rodriguez I.M."/>
            <person name="Rodriguez B."/>
            <person name="Murad R."/>
            <person name="Mortazavi A."/>
        </authorList>
    </citation>
    <scope>NUCLEOTIDE SEQUENCE [LARGE SCALE GENOMIC DNA]</scope>
    <source>
        <strain evidence="2 3">ALL</strain>
    </source>
</reference>
<evidence type="ECO:0000313" key="2">
    <source>
        <dbReference type="EMBL" id="TKR58257.1"/>
    </source>
</evidence>
<dbReference type="AlphaFoldDB" id="A0A4U5LQL2"/>